<proteinExistence type="inferred from homology"/>
<feature type="domain" description="Orn/Lys/Arg decarboxylases family 1 pyridoxal-P attachment site" evidence="7">
    <location>
        <begin position="8"/>
        <end position="286"/>
    </location>
</feature>
<dbReference type="InterPro" id="IPR015421">
    <property type="entry name" value="PyrdxlP-dep_Trfase_major"/>
</dbReference>
<evidence type="ECO:0000259" key="8">
    <source>
        <dbReference type="Pfam" id="PF03711"/>
    </source>
</evidence>
<feature type="region of interest" description="Disordered" evidence="6">
    <location>
        <begin position="405"/>
        <end position="431"/>
    </location>
</feature>
<dbReference type="InterPro" id="IPR000310">
    <property type="entry name" value="Orn/Lys/Arg_deCO2ase_major_dom"/>
</dbReference>
<evidence type="ECO:0000256" key="3">
    <source>
        <dbReference type="ARBA" id="ARBA00022793"/>
    </source>
</evidence>
<keyword evidence="4" id="KW-0663">Pyridoxal phosphate</keyword>
<evidence type="ECO:0000256" key="1">
    <source>
        <dbReference type="ARBA" id="ARBA00001933"/>
    </source>
</evidence>
<dbReference type="SUPFAM" id="SSF55904">
    <property type="entry name" value="Ornithine decarboxylase C-terminal domain"/>
    <property type="match status" value="1"/>
</dbReference>
<dbReference type="RefSeq" id="WP_178302861.1">
    <property type="nucleotide sequence ID" value="NZ_BAABXL010000001.1"/>
</dbReference>
<dbReference type="Gene3D" id="3.40.640.10">
    <property type="entry name" value="Type I PLP-dependent aspartate aminotransferase-like (Major domain)"/>
    <property type="match status" value="1"/>
</dbReference>
<dbReference type="PANTHER" id="PTHR43277">
    <property type="entry name" value="ARGININE DECARBOXYLASE"/>
    <property type="match status" value="1"/>
</dbReference>
<evidence type="ECO:0000313" key="9">
    <source>
        <dbReference type="EMBL" id="GAA6266959.1"/>
    </source>
</evidence>
<dbReference type="PANTHER" id="PTHR43277:SF4">
    <property type="entry name" value="ARGININE DECARBOXYLASE"/>
    <property type="match status" value="1"/>
</dbReference>
<comment type="caution">
    <text evidence="9">The sequence shown here is derived from an EMBL/GenBank/DDBJ whole genome shotgun (WGS) entry which is preliminary data.</text>
</comment>
<comment type="similarity">
    <text evidence="2">Belongs to the Orn/Lys/Arg decarboxylase class-I family.</text>
</comment>
<reference evidence="9 10" key="1">
    <citation type="submission" date="2024-04" db="EMBL/GenBank/DDBJ databases">
        <title>Defined microbial consortia suppress multidrug-resistant proinflammatory Enterobacteriaceae via ecological control.</title>
        <authorList>
            <person name="Furuichi M."/>
            <person name="Kawaguchi T."/>
            <person name="Pust M."/>
            <person name="Yasuma K."/>
            <person name="Plichta D."/>
            <person name="Hasegawa N."/>
            <person name="Ohya T."/>
            <person name="Bhattarai S."/>
            <person name="Sasajima S."/>
            <person name="Aoto Y."/>
            <person name="Tuganbaev T."/>
            <person name="Yaginuma M."/>
            <person name="Ueda M."/>
            <person name="Okahashi N."/>
            <person name="Amafuji K."/>
            <person name="Kiridooshi Y."/>
            <person name="Sugita K."/>
            <person name="Strazar M."/>
            <person name="Skelly A."/>
            <person name="Suda W."/>
            <person name="Hattori M."/>
            <person name="Nakamoto N."/>
            <person name="Caballero S."/>
            <person name="Norman J."/>
            <person name="Olle B."/>
            <person name="Tanoue T."/>
            <person name="Arita M."/>
            <person name="Bucci V."/>
            <person name="Atarashi K."/>
            <person name="Xavier R."/>
            <person name="Honda K."/>
        </authorList>
    </citation>
    <scope>NUCLEOTIDE SEQUENCE [LARGE SCALE GENOMIC DNA]</scope>
    <source>
        <strain evidence="10">f13</strain>
    </source>
</reference>
<dbReference type="InterPro" id="IPR036633">
    <property type="entry name" value="Prn/Lys/Arg_de-COase_C_sf"/>
</dbReference>
<dbReference type="EMBL" id="BAABXL010000001">
    <property type="protein sequence ID" value="GAA6266959.1"/>
    <property type="molecule type" value="Genomic_DNA"/>
</dbReference>
<evidence type="ECO:0000256" key="6">
    <source>
        <dbReference type="SAM" id="MobiDB-lite"/>
    </source>
</evidence>
<keyword evidence="9" id="KW-0808">Transferase</keyword>
<dbReference type="InterPro" id="IPR015424">
    <property type="entry name" value="PyrdxlP-dep_Trfase"/>
</dbReference>
<dbReference type="GO" id="GO:0008483">
    <property type="term" value="F:transaminase activity"/>
    <property type="evidence" value="ECO:0007669"/>
    <property type="project" value="UniProtKB-KW"/>
</dbReference>
<gene>
    <name evidence="9" type="ORF">F130042H8_00190</name>
</gene>
<organism evidence="9 10">
    <name type="scientific">Enterocloster alcoholdehydrogenati</name>
    <dbReference type="NCBI Taxonomy" id="2547410"/>
    <lineage>
        <taxon>Bacteria</taxon>
        <taxon>Bacillati</taxon>
        <taxon>Bacillota</taxon>
        <taxon>Clostridia</taxon>
        <taxon>Lachnospirales</taxon>
        <taxon>Lachnospiraceae</taxon>
        <taxon>Enterocloster</taxon>
    </lineage>
</organism>
<dbReference type="SUPFAM" id="SSF53383">
    <property type="entry name" value="PLP-dependent transferases"/>
    <property type="match status" value="1"/>
</dbReference>
<dbReference type="InterPro" id="IPR008286">
    <property type="entry name" value="Prn/Lys/Arg_de-COase_C"/>
</dbReference>
<comment type="cofactor">
    <cofactor evidence="1">
        <name>pyridoxal 5'-phosphate</name>
        <dbReference type="ChEBI" id="CHEBI:597326"/>
    </cofactor>
</comment>
<dbReference type="Proteomes" id="UP001600894">
    <property type="component" value="Unassembled WGS sequence"/>
</dbReference>
<accession>A0ABQ0ASF6</accession>
<keyword evidence="10" id="KW-1185">Reference proteome</keyword>
<evidence type="ECO:0000313" key="10">
    <source>
        <dbReference type="Proteomes" id="UP001600894"/>
    </source>
</evidence>
<protein>
    <submittedName>
        <fullName evidence="9">Aminotransferase class I/II-fold pyridoxal phosphate-dependent enzyme</fullName>
    </submittedName>
</protein>
<evidence type="ECO:0000256" key="4">
    <source>
        <dbReference type="ARBA" id="ARBA00022898"/>
    </source>
</evidence>
<dbReference type="Pfam" id="PF03711">
    <property type="entry name" value="OKR_DC_1_C"/>
    <property type="match status" value="1"/>
</dbReference>
<dbReference type="InterPro" id="IPR052357">
    <property type="entry name" value="Orn_Lys_Arg_decarboxylase-I"/>
</dbReference>
<sequence>MREEELLIHRLKRYERSDMYPFHMPGHKRLKGGAEYETWFQNGMAFPNPFEVDITEIDGFDNLHHAEGILKKSMEWAAGLYGADRTWYLINGSTAGLLSAVCGCVPPGGRILMGRNCHKAAYHGVYLHQLQTSYVYPQSTGEWGIQGGILPEDVEKSLKEQPDIRAVLIVSPTYDGIVSDVKEIARVVHQAGLPLIVDEAHGAHFRYSEVFPQSALELGADVVIQSVHKTLPSLTQTAVLHMKCNRSDKGFYMDMEAVERYLQIFQSSSPSYVLMASIENSIFQMERLRVSGGLNYFTEALLQVRERLAAMKWLRLAGDELKGSCGIFDVDLSKIVVSTGYAPFDGEHLSEILRKQYHLEMEMCGADYVTAITAAGDSKMGLERLEAALLAIDQEIEKSSFGVCEKTKMPESEQKKKHSVSGMDETKETGPMGVYTIPARTVCTVREALDANKGRIPLEESAGRTAGEFVYIYPPGIPLIAPGECITDQVLTVILDYIKKGLPVQGLSDTQRNTILCVEQ</sequence>
<dbReference type="Gene3D" id="3.90.105.10">
    <property type="entry name" value="Molybdopterin biosynthesis moea protein, domain 2"/>
    <property type="match status" value="1"/>
</dbReference>
<feature type="domain" description="Orn/Lys/Arg decarboxylase C-terminal" evidence="8">
    <location>
        <begin position="446"/>
        <end position="499"/>
    </location>
</feature>
<keyword evidence="3" id="KW-0210">Decarboxylase</keyword>
<evidence type="ECO:0000259" key="7">
    <source>
        <dbReference type="Pfam" id="PF01276"/>
    </source>
</evidence>
<keyword evidence="9" id="KW-0032">Aminotransferase</keyword>
<evidence type="ECO:0000256" key="2">
    <source>
        <dbReference type="ARBA" id="ARBA00010671"/>
    </source>
</evidence>
<keyword evidence="5" id="KW-0456">Lyase</keyword>
<name>A0ABQ0ASF6_9FIRM</name>
<dbReference type="Pfam" id="PF01276">
    <property type="entry name" value="OKR_DC_1"/>
    <property type="match status" value="1"/>
</dbReference>
<feature type="compositionally biased region" description="Basic and acidic residues" evidence="6">
    <location>
        <begin position="405"/>
        <end position="414"/>
    </location>
</feature>
<evidence type="ECO:0000256" key="5">
    <source>
        <dbReference type="ARBA" id="ARBA00023239"/>
    </source>
</evidence>